<dbReference type="InterPro" id="IPR029151">
    <property type="entry name" value="Sensor-like_sf"/>
</dbReference>
<dbReference type="eggNOG" id="COG3835">
    <property type="taxonomic scope" value="Bacteria"/>
</dbReference>
<evidence type="ECO:0000313" key="5">
    <source>
        <dbReference type="EMBL" id="EEP27776.1"/>
    </source>
</evidence>
<keyword evidence="6" id="KW-1185">Reference proteome</keyword>
<dbReference type="PANTHER" id="PTHR33744:SF15">
    <property type="entry name" value="CARBOHYDRATE DIACID REGULATOR"/>
    <property type="match status" value="1"/>
</dbReference>
<dbReference type="STRING" id="626523.GCWU000342_01770"/>
<protein>
    <recommendedName>
        <fullName evidence="7">Sugar diacid recognition</fullName>
    </recommendedName>
</protein>
<evidence type="ECO:0000259" key="3">
    <source>
        <dbReference type="Pfam" id="PF13556"/>
    </source>
</evidence>
<dbReference type="PANTHER" id="PTHR33744">
    <property type="entry name" value="CARBOHYDRATE DIACID REGULATOR"/>
    <property type="match status" value="1"/>
</dbReference>
<gene>
    <name evidence="5" type="ORF">GCWU000342_01770</name>
</gene>
<dbReference type="AlphaFoldDB" id="C4GCS6"/>
<proteinExistence type="inferred from homology"/>
<dbReference type="InterPro" id="IPR051448">
    <property type="entry name" value="CdaR-like_regulators"/>
</dbReference>
<evidence type="ECO:0000259" key="2">
    <source>
        <dbReference type="Pfam" id="PF05651"/>
    </source>
</evidence>
<dbReference type="InterPro" id="IPR008599">
    <property type="entry name" value="Diacid_rec"/>
</dbReference>
<evidence type="ECO:0000256" key="1">
    <source>
        <dbReference type="ARBA" id="ARBA00006754"/>
    </source>
</evidence>
<dbReference type="InterPro" id="IPR041522">
    <property type="entry name" value="CdaR_GGDEF"/>
</dbReference>
<organism evidence="5 6">
    <name type="scientific">Shuttleworthella satelles DSM 14600</name>
    <dbReference type="NCBI Taxonomy" id="626523"/>
    <lineage>
        <taxon>Bacteria</taxon>
        <taxon>Bacillati</taxon>
        <taxon>Bacillota</taxon>
        <taxon>Clostridia</taxon>
        <taxon>Lachnospirales</taxon>
        <taxon>Lachnospiraceae</taxon>
        <taxon>Shuttleworthella</taxon>
    </lineage>
</organism>
<dbReference type="Pfam" id="PF13556">
    <property type="entry name" value="HTH_30"/>
    <property type="match status" value="1"/>
</dbReference>
<name>C4GCS6_9FIRM</name>
<feature type="domain" description="CdaR GGDEF-like" evidence="4">
    <location>
        <begin position="149"/>
        <end position="266"/>
    </location>
</feature>
<dbReference type="HOGENOM" id="CLU_043769_1_1_9"/>
<accession>C4GCS6</accession>
<dbReference type="SUPFAM" id="SSF103190">
    <property type="entry name" value="Sensory domain-like"/>
    <property type="match status" value="1"/>
</dbReference>
<feature type="domain" description="Putative sugar diacid recognition" evidence="2">
    <location>
        <begin position="11"/>
        <end position="138"/>
    </location>
</feature>
<evidence type="ECO:0000259" key="4">
    <source>
        <dbReference type="Pfam" id="PF17853"/>
    </source>
</evidence>
<dbReference type="EMBL" id="ACIP02000004">
    <property type="protein sequence ID" value="EEP27776.1"/>
    <property type="molecule type" value="Genomic_DNA"/>
</dbReference>
<dbReference type="Proteomes" id="UP000003494">
    <property type="component" value="Unassembled WGS sequence"/>
</dbReference>
<dbReference type="Gene3D" id="1.10.10.2840">
    <property type="entry name" value="PucR C-terminal helix-turn-helix domain"/>
    <property type="match status" value="1"/>
</dbReference>
<dbReference type="SUPFAM" id="SSF46689">
    <property type="entry name" value="Homeodomain-like"/>
    <property type="match status" value="1"/>
</dbReference>
<evidence type="ECO:0008006" key="7">
    <source>
        <dbReference type="Google" id="ProtNLM"/>
    </source>
</evidence>
<dbReference type="Pfam" id="PF17853">
    <property type="entry name" value="GGDEF_2"/>
    <property type="match status" value="1"/>
</dbReference>
<dbReference type="RefSeq" id="WP_006906767.1">
    <property type="nucleotide sequence ID" value="NZ_GG665867.1"/>
</dbReference>
<comment type="similarity">
    <text evidence="1">Belongs to the CdaR family.</text>
</comment>
<reference evidence="5" key="1">
    <citation type="submission" date="2009-04" db="EMBL/GenBank/DDBJ databases">
        <authorList>
            <person name="Weinstock G."/>
            <person name="Sodergren E."/>
            <person name="Clifton S."/>
            <person name="Fulton L."/>
            <person name="Fulton B."/>
            <person name="Courtney L."/>
            <person name="Fronick C."/>
            <person name="Harrison M."/>
            <person name="Strong C."/>
            <person name="Farmer C."/>
            <person name="Delahaunty K."/>
            <person name="Markovic C."/>
            <person name="Hall O."/>
            <person name="Minx P."/>
            <person name="Tomlinson C."/>
            <person name="Mitreva M."/>
            <person name="Nelson J."/>
            <person name="Hou S."/>
            <person name="Wollam A."/>
            <person name="Pepin K.H."/>
            <person name="Johnson M."/>
            <person name="Bhonagiri V."/>
            <person name="Nash W.E."/>
            <person name="Warren W."/>
            <person name="Chinwalla A."/>
            <person name="Mardis E.R."/>
            <person name="Wilson R.K."/>
        </authorList>
    </citation>
    <scope>NUCLEOTIDE SEQUENCE [LARGE SCALE GENOMIC DNA]</scope>
    <source>
        <strain evidence="5">DSM 14600</strain>
    </source>
</reference>
<feature type="domain" description="PucR C-terminal helix-turn-helix" evidence="3">
    <location>
        <begin position="317"/>
        <end position="359"/>
    </location>
</feature>
<dbReference type="InterPro" id="IPR009057">
    <property type="entry name" value="Homeodomain-like_sf"/>
</dbReference>
<dbReference type="InterPro" id="IPR025736">
    <property type="entry name" value="PucR_C-HTH_dom"/>
</dbReference>
<dbReference type="Pfam" id="PF05651">
    <property type="entry name" value="Diacid_rec"/>
    <property type="match status" value="1"/>
</dbReference>
<sequence length="381" mass="42664">MKNITMSVFSDLAQDFVEATSSLVRGRTINLMDTKGMIIASTEHGRIGNFHQGAKEAIETGRPVRIAKADLPKYKGAKEGYNMPIFQNGQVIGVVGVYGQEEEVQDVANLLRVYVTQSFKQQVIARRQVMEGELRSQLLDLYLLGNPDSQENIEQLSDVLSCHLCFPVTVIVLKTTAPSGISGIYDILRQYFGNDEVFSRNDIYGAKDNIFILIRSFTGSKRPDHFEDIAANLCRGKKELRMVISDSCANAGEIVEGYKEAKALLSLSGDGIDRLSEARAKSKLYLGKLLQHGGSHYIQQLNRTLRNEVSAQQEQTLLENAKTYFLMDGSVSQAAQALQIHRNTLLYRLNRLYEILGLNDVAPFERELFIRMLIAFRAEEG</sequence>
<evidence type="ECO:0000313" key="6">
    <source>
        <dbReference type="Proteomes" id="UP000003494"/>
    </source>
</evidence>
<comment type="caution">
    <text evidence="5">The sequence shown here is derived from an EMBL/GenBank/DDBJ whole genome shotgun (WGS) entry which is preliminary data.</text>
</comment>
<dbReference type="InterPro" id="IPR042070">
    <property type="entry name" value="PucR_C-HTH_sf"/>
</dbReference>